<proteinExistence type="predicted"/>
<evidence type="ECO:0000313" key="1">
    <source>
        <dbReference type="EMBL" id="KAF6152099.1"/>
    </source>
</evidence>
<comment type="caution">
    <text evidence="1">The sequence shown here is derived from an EMBL/GenBank/DDBJ whole genome shotgun (WGS) entry which is preliminary data.</text>
</comment>
<accession>A0A7J7MB63</accession>
<name>A0A7J7MB63_9MAGN</name>
<feature type="non-terminal residue" evidence="1">
    <location>
        <position position="66"/>
    </location>
</feature>
<sequence>MESYASLLLFIYLLFELVIWSKCIRFSHLCLDELEEDCQDVKLSTTHLFSLKCTHVSLARHIYYVI</sequence>
<keyword evidence="2" id="KW-1185">Reference proteome</keyword>
<evidence type="ECO:0000313" key="2">
    <source>
        <dbReference type="Proteomes" id="UP000541444"/>
    </source>
</evidence>
<organism evidence="1 2">
    <name type="scientific">Kingdonia uniflora</name>
    <dbReference type="NCBI Taxonomy" id="39325"/>
    <lineage>
        <taxon>Eukaryota</taxon>
        <taxon>Viridiplantae</taxon>
        <taxon>Streptophyta</taxon>
        <taxon>Embryophyta</taxon>
        <taxon>Tracheophyta</taxon>
        <taxon>Spermatophyta</taxon>
        <taxon>Magnoliopsida</taxon>
        <taxon>Ranunculales</taxon>
        <taxon>Circaeasteraceae</taxon>
        <taxon>Kingdonia</taxon>
    </lineage>
</organism>
<protein>
    <submittedName>
        <fullName evidence="1">Uncharacterized protein</fullName>
    </submittedName>
</protein>
<dbReference type="Proteomes" id="UP000541444">
    <property type="component" value="Unassembled WGS sequence"/>
</dbReference>
<gene>
    <name evidence="1" type="ORF">GIB67_031421</name>
</gene>
<dbReference type="EMBL" id="JACGCM010001655">
    <property type="protein sequence ID" value="KAF6152099.1"/>
    <property type="molecule type" value="Genomic_DNA"/>
</dbReference>
<dbReference type="AlphaFoldDB" id="A0A7J7MB63"/>
<reference evidence="1 2" key="1">
    <citation type="journal article" date="2020" name="IScience">
        <title>Genome Sequencing of the Endangered Kingdonia uniflora (Circaeasteraceae, Ranunculales) Reveals Potential Mechanisms of Evolutionary Specialization.</title>
        <authorList>
            <person name="Sun Y."/>
            <person name="Deng T."/>
            <person name="Zhang A."/>
            <person name="Moore M.J."/>
            <person name="Landis J.B."/>
            <person name="Lin N."/>
            <person name="Zhang H."/>
            <person name="Zhang X."/>
            <person name="Huang J."/>
            <person name="Zhang X."/>
            <person name="Sun H."/>
            <person name="Wang H."/>
        </authorList>
    </citation>
    <scope>NUCLEOTIDE SEQUENCE [LARGE SCALE GENOMIC DNA]</scope>
    <source>
        <strain evidence="1">TB1705</strain>
        <tissue evidence="1">Leaf</tissue>
    </source>
</reference>